<evidence type="ECO:0000259" key="1">
    <source>
        <dbReference type="Pfam" id="PF01593"/>
    </source>
</evidence>
<dbReference type="GO" id="GO:0016116">
    <property type="term" value="P:carotenoid metabolic process"/>
    <property type="evidence" value="ECO:0007669"/>
    <property type="project" value="InterPro"/>
</dbReference>
<gene>
    <name evidence="2" type="ORF">DPM19_04485</name>
</gene>
<dbReference type="OrthoDB" id="833207at2"/>
<dbReference type="InterPro" id="IPR002937">
    <property type="entry name" value="Amino_oxidase"/>
</dbReference>
<organism evidence="2 3">
    <name type="scientific">Actinomadura craniellae</name>
    <dbReference type="NCBI Taxonomy" id="2231787"/>
    <lineage>
        <taxon>Bacteria</taxon>
        <taxon>Bacillati</taxon>
        <taxon>Actinomycetota</taxon>
        <taxon>Actinomycetes</taxon>
        <taxon>Streptosporangiales</taxon>
        <taxon>Thermomonosporaceae</taxon>
        <taxon>Actinomadura</taxon>
    </lineage>
</organism>
<dbReference type="Pfam" id="PF01593">
    <property type="entry name" value="Amino_oxidase"/>
    <property type="match status" value="1"/>
</dbReference>
<accession>A0A365HD43</accession>
<dbReference type="PRINTS" id="PR00420">
    <property type="entry name" value="RNGMNOXGNASE"/>
</dbReference>
<dbReference type="Pfam" id="PF13450">
    <property type="entry name" value="NAD_binding_8"/>
    <property type="match status" value="1"/>
</dbReference>
<dbReference type="InterPro" id="IPR036188">
    <property type="entry name" value="FAD/NAD-bd_sf"/>
</dbReference>
<evidence type="ECO:0000313" key="3">
    <source>
        <dbReference type="Proteomes" id="UP000251891"/>
    </source>
</evidence>
<dbReference type="Gene3D" id="3.50.50.60">
    <property type="entry name" value="FAD/NAD(P)-binding domain"/>
    <property type="match status" value="2"/>
</dbReference>
<sequence length="511" mass="55207">MFRTTVQDQAERRSARFPVSCEVAVLGGGLAGMATAARLQAAGLSTVVIEAHGHVGGCAGYYRRRGFSFDVGATTMVDFEPGGVGAELLESIGMDPVPGEALPGYLGWLPDRKVTLHRDTPAWHRERLRMLGDTAAHRAFWARLDRLAQVFWAASRAGVRLPLRRPADAVHNLRALGPRNLPLARHMNTTLGDALARHGLRAEAPLVGLLSMLVEDTVHSTVDRAPLINAALGVTIRGAGLTRAHGGMRGFWRRFTAHYRALGGQLRVGCRADRVSGRAGAFTVHTRRGTVHATQVVSALPADTTARVCPALTDRLRPFLDRDARDLGGAIVVFLGVPEDEVAGQEFTHHQLLQDYRRPLGDGNNMFVSVSAPGDADSAPPDHRAVMISTHTRLADWAGLPDADYEVRKREIGERLVRLARRVHPELGARARVREVGTPRSYERFAFRPGGAVGGAHQWPGNANQNAIPHALGVPGLWLVGDSTWPGLGTVACAMGSRIVAGEVLRAARRR</sequence>
<dbReference type="InterPro" id="IPR045892">
    <property type="entry name" value="CrtISO-like"/>
</dbReference>
<name>A0A365HD43_9ACTN</name>
<dbReference type="AlphaFoldDB" id="A0A365HD43"/>
<dbReference type="SUPFAM" id="SSF51905">
    <property type="entry name" value="FAD/NAD(P)-binding domain"/>
    <property type="match status" value="1"/>
</dbReference>
<dbReference type="PANTHER" id="PTHR46313:SF3">
    <property type="entry name" value="PROLYCOPENE ISOMERASE, CHLOROPLASTIC"/>
    <property type="match status" value="1"/>
</dbReference>
<feature type="domain" description="Amine oxidase" evidence="1">
    <location>
        <begin position="234"/>
        <end position="490"/>
    </location>
</feature>
<dbReference type="Proteomes" id="UP000251891">
    <property type="component" value="Unassembled WGS sequence"/>
</dbReference>
<reference evidence="2 3" key="1">
    <citation type="submission" date="2018-06" db="EMBL/GenBank/DDBJ databases">
        <title>Actinomadura craniellae sp. nov. isolated from marine sponge Craniella sp.</title>
        <authorList>
            <person name="Li L."/>
            <person name="Xu Q.H."/>
            <person name="Lin H.W."/>
            <person name="Lu Y.H."/>
        </authorList>
    </citation>
    <scope>NUCLEOTIDE SEQUENCE [LARGE SCALE GENOMIC DNA]</scope>
    <source>
        <strain evidence="2 3">LHW63021</strain>
    </source>
</reference>
<comment type="caution">
    <text evidence="2">The sequence shown here is derived from an EMBL/GenBank/DDBJ whole genome shotgun (WGS) entry which is preliminary data.</text>
</comment>
<proteinExistence type="predicted"/>
<dbReference type="GO" id="GO:0016491">
    <property type="term" value="F:oxidoreductase activity"/>
    <property type="evidence" value="ECO:0007669"/>
    <property type="project" value="InterPro"/>
</dbReference>
<protein>
    <submittedName>
        <fullName evidence="2">Amine oxidase</fullName>
    </submittedName>
</protein>
<evidence type="ECO:0000313" key="2">
    <source>
        <dbReference type="EMBL" id="RAY16183.1"/>
    </source>
</evidence>
<dbReference type="EMBL" id="QLYX01000002">
    <property type="protein sequence ID" value="RAY16183.1"/>
    <property type="molecule type" value="Genomic_DNA"/>
</dbReference>
<dbReference type="PANTHER" id="PTHR46313">
    <property type="match status" value="1"/>
</dbReference>
<keyword evidence="3" id="KW-1185">Reference proteome</keyword>